<organism evidence="1 2">
    <name type="scientific">Cetraspora pellucida</name>
    <dbReference type="NCBI Taxonomy" id="1433469"/>
    <lineage>
        <taxon>Eukaryota</taxon>
        <taxon>Fungi</taxon>
        <taxon>Fungi incertae sedis</taxon>
        <taxon>Mucoromycota</taxon>
        <taxon>Glomeromycotina</taxon>
        <taxon>Glomeromycetes</taxon>
        <taxon>Diversisporales</taxon>
        <taxon>Gigasporaceae</taxon>
        <taxon>Cetraspora</taxon>
    </lineage>
</organism>
<sequence length="185" mass="22245">MADQLYRNMLRKHSSRENELPEQREKRWVSDHENKVKKRASESAEQRELRLARENEQKHKRRAMKNLNLEAADNHLNDQENIMEEQRIFSLSFENELHSGSERERNTIRKRKSRENETPEQSERLRACDRESKKKKRAIKTGEQCKERLTKKKEKRKVSAINKRLSLESSVERSNHQENNGIEQQ</sequence>
<gene>
    <name evidence="1" type="ORF">SPELUC_LOCUS7303</name>
</gene>
<comment type="caution">
    <text evidence="1">The sequence shown here is derived from an EMBL/GenBank/DDBJ whole genome shotgun (WGS) entry which is preliminary data.</text>
</comment>
<name>A0ACA9MPH0_9GLOM</name>
<protein>
    <submittedName>
        <fullName evidence="1">2177_t:CDS:1</fullName>
    </submittedName>
</protein>
<reference evidence="1" key="1">
    <citation type="submission" date="2021-06" db="EMBL/GenBank/DDBJ databases">
        <authorList>
            <person name="Kallberg Y."/>
            <person name="Tangrot J."/>
            <person name="Rosling A."/>
        </authorList>
    </citation>
    <scope>NUCLEOTIDE SEQUENCE</scope>
    <source>
        <strain evidence="1">28 12/20/2015</strain>
    </source>
</reference>
<accession>A0ACA9MPH0</accession>
<keyword evidence="2" id="KW-1185">Reference proteome</keyword>
<dbReference type="Proteomes" id="UP000789366">
    <property type="component" value="Unassembled WGS sequence"/>
</dbReference>
<dbReference type="EMBL" id="CAJVPW010009480">
    <property type="protein sequence ID" value="CAG8605702.1"/>
    <property type="molecule type" value="Genomic_DNA"/>
</dbReference>
<feature type="non-terminal residue" evidence="1">
    <location>
        <position position="185"/>
    </location>
</feature>
<evidence type="ECO:0000313" key="2">
    <source>
        <dbReference type="Proteomes" id="UP000789366"/>
    </source>
</evidence>
<evidence type="ECO:0000313" key="1">
    <source>
        <dbReference type="EMBL" id="CAG8605702.1"/>
    </source>
</evidence>
<proteinExistence type="predicted"/>